<dbReference type="GO" id="GO:0016020">
    <property type="term" value="C:membrane"/>
    <property type="evidence" value="ECO:0007669"/>
    <property type="project" value="UniProtKB-SubCell"/>
</dbReference>
<name>A0A4U0RDR2_9RHOB</name>
<sequence length="480" mass="48222">MSRRPGFRALDKDLGRLARTEIAQMHAIRPILRLGLGILALVGALMVAMALSGAAPGVLALGAGLVVAAWLGIAIGANDVANSLGPAFGAGAIRLLPGLALVAMAGITGAVLAGGAVSARLAQGIVELGDVAQGVRAPMVMVAALIGAASWITLATAGSLPVSTSHSIVGGIVGAGAVAFGPGSVAWGTVAMIASVWVATPILSGALAGALLILLRLKVVGVADRAQGALRWLPPLVGLMSGTFAAYVMILLQGGPGPELAVALALGLAGLLATRRGVRQELARDPHKPATRRLLRPAVLLAVSILGFAHGANDVGNIAGPLSVILQGQAVAPGLRLGPGVVPVLVLVCGGLAIATGTLLFGRRVVHMVGSGITRLNAGRAFCVSLATAIVVMSASGLGLPVSTTHVAVGGVFGVGFAREFLDRRRDSRADALPAEETRRRILVRRSHVVTITAAWLVTLPITALLGALACLLLLWATGV</sequence>
<feature type="transmembrane region" description="Helical" evidence="6">
    <location>
        <begin position="341"/>
        <end position="361"/>
    </location>
</feature>
<feature type="transmembrane region" description="Helical" evidence="6">
    <location>
        <begin position="294"/>
        <end position="312"/>
    </location>
</feature>
<keyword evidence="4 6" id="KW-1133">Transmembrane helix</keyword>
<feature type="transmembrane region" description="Helical" evidence="6">
    <location>
        <begin position="256"/>
        <end position="273"/>
    </location>
</feature>
<evidence type="ECO:0000256" key="6">
    <source>
        <dbReference type="RuleBase" id="RU363058"/>
    </source>
</evidence>
<evidence type="ECO:0000256" key="2">
    <source>
        <dbReference type="ARBA" id="ARBA00022448"/>
    </source>
</evidence>
<feature type="transmembrane region" description="Helical" evidence="6">
    <location>
        <begin position="449"/>
        <end position="477"/>
    </location>
</feature>
<keyword evidence="6" id="KW-0592">Phosphate transport</keyword>
<dbReference type="InterPro" id="IPR001204">
    <property type="entry name" value="Phos_transporter"/>
</dbReference>
<keyword evidence="5 6" id="KW-0472">Membrane</keyword>
<evidence type="ECO:0000313" key="8">
    <source>
        <dbReference type="Proteomes" id="UP000309747"/>
    </source>
</evidence>
<dbReference type="GO" id="GO:0035435">
    <property type="term" value="P:phosphate ion transmembrane transport"/>
    <property type="evidence" value="ECO:0007669"/>
    <property type="project" value="TreeGrafter"/>
</dbReference>
<comment type="subcellular location">
    <subcellularLocation>
        <location evidence="1 6">Membrane</location>
        <topology evidence="1 6">Multi-pass membrane protein</topology>
    </subcellularLocation>
</comment>
<evidence type="ECO:0000313" key="7">
    <source>
        <dbReference type="EMBL" id="TJZ93277.1"/>
    </source>
</evidence>
<accession>A0A4U0RDR2</accession>
<feature type="transmembrane region" description="Helical" evidence="6">
    <location>
        <begin position="57"/>
        <end position="77"/>
    </location>
</feature>
<proteinExistence type="inferred from homology"/>
<feature type="transmembrane region" description="Helical" evidence="6">
    <location>
        <begin position="98"/>
        <end position="117"/>
    </location>
</feature>
<dbReference type="GO" id="GO:0005315">
    <property type="term" value="F:phosphate transmembrane transporter activity"/>
    <property type="evidence" value="ECO:0007669"/>
    <property type="project" value="InterPro"/>
</dbReference>
<feature type="transmembrane region" description="Helical" evidence="6">
    <location>
        <begin position="168"/>
        <end position="190"/>
    </location>
</feature>
<dbReference type="Pfam" id="PF01384">
    <property type="entry name" value="PHO4"/>
    <property type="match status" value="1"/>
</dbReference>
<dbReference type="OrthoDB" id="9779554at2"/>
<dbReference type="AlphaFoldDB" id="A0A4U0RDR2"/>
<reference evidence="7 8" key="1">
    <citation type="submission" date="2019-04" db="EMBL/GenBank/DDBJ databases">
        <authorList>
            <person name="Li J."/>
        </authorList>
    </citation>
    <scope>NUCLEOTIDE SEQUENCE [LARGE SCALE GENOMIC DNA]</scope>
    <source>
        <strain evidence="7 8">KCTC 42687</strain>
    </source>
</reference>
<comment type="similarity">
    <text evidence="6">Belongs to the inorganic phosphate transporter (PiT) (TC 2.A.20) family.</text>
</comment>
<comment type="caution">
    <text evidence="7">The sequence shown here is derived from an EMBL/GenBank/DDBJ whole genome shotgun (WGS) entry which is preliminary data.</text>
</comment>
<keyword evidence="8" id="KW-1185">Reference proteome</keyword>
<feature type="transmembrane region" description="Helical" evidence="6">
    <location>
        <begin position="381"/>
        <end position="400"/>
    </location>
</feature>
<feature type="transmembrane region" description="Helical" evidence="6">
    <location>
        <begin position="229"/>
        <end position="250"/>
    </location>
</feature>
<feature type="transmembrane region" description="Helical" evidence="6">
    <location>
        <begin position="31"/>
        <end position="51"/>
    </location>
</feature>
<dbReference type="PANTHER" id="PTHR11101:SF80">
    <property type="entry name" value="PHOSPHATE TRANSPORTER"/>
    <property type="match status" value="1"/>
</dbReference>
<feature type="transmembrane region" description="Helical" evidence="6">
    <location>
        <begin position="196"/>
        <end position="217"/>
    </location>
</feature>
<protein>
    <recommendedName>
        <fullName evidence="6">Phosphate transporter</fullName>
    </recommendedName>
</protein>
<evidence type="ECO:0000256" key="3">
    <source>
        <dbReference type="ARBA" id="ARBA00022692"/>
    </source>
</evidence>
<evidence type="ECO:0000256" key="1">
    <source>
        <dbReference type="ARBA" id="ARBA00004141"/>
    </source>
</evidence>
<dbReference type="PANTHER" id="PTHR11101">
    <property type="entry name" value="PHOSPHATE TRANSPORTER"/>
    <property type="match status" value="1"/>
</dbReference>
<dbReference type="RefSeq" id="WP_136884477.1">
    <property type="nucleotide sequence ID" value="NZ_SUNI01000002.1"/>
</dbReference>
<organism evidence="7 8">
    <name type="scientific">Paracoccus gahaiensis</name>
    <dbReference type="NCBI Taxonomy" id="1706839"/>
    <lineage>
        <taxon>Bacteria</taxon>
        <taxon>Pseudomonadati</taxon>
        <taxon>Pseudomonadota</taxon>
        <taxon>Alphaproteobacteria</taxon>
        <taxon>Rhodobacterales</taxon>
        <taxon>Paracoccaceae</taxon>
        <taxon>Paracoccus</taxon>
    </lineage>
</organism>
<evidence type="ECO:0000256" key="4">
    <source>
        <dbReference type="ARBA" id="ARBA00022989"/>
    </source>
</evidence>
<dbReference type="EMBL" id="SUNI01000002">
    <property type="protein sequence ID" value="TJZ93277.1"/>
    <property type="molecule type" value="Genomic_DNA"/>
</dbReference>
<feature type="transmembrane region" description="Helical" evidence="6">
    <location>
        <begin position="137"/>
        <end position="156"/>
    </location>
</feature>
<keyword evidence="3 6" id="KW-0812">Transmembrane</keyword>
<gene>
    <name evidence="7" type="ORF">FA743_03360</name>
</gene>
<keyword evidence="2 6" id="KW-0813">Transport</keyword>
<dbReference type="Proteomes" id="UP000309747">
    <property type="component" value="Unassembled WGS sequence"/>
</dbReference>
<evidence type="ECO:0000256" key="5">
    <source>
        <dbReference type="ARBA" id="ARBA00023136"/>
    </source>
</evidence>